<reference evidence="3" key="2">
    <citation type="submission" date="2025-08" db="UniProtKB">
        <authorList>
            <consortium name="Ensembl"/>
        </authorList>
    </citation>
    <scope>IDENTIFICATION</scope>
</reference>
<dbReference type="Ensembl" id="ENSOMYT00000023973.2">
    <property type="protein sequence ID" value="ENSOMYP00000021863.2"/>
    <property type="gene ID" value="ENSOMYG00000010486.2"/>
</dbReference>
<dbReference type="GO" id="GO:0071539">
    <property type="term" value="P:protein localization to centrosome"/>
    <property type="evidence" value="ECO:0007669"/>
    <property type="project" value="TreeGrafter"/>
</dbReference>
<evidence type="ECO:0000313" key="4">
    <source>
        <dbReference type="Proteomes" id="UP000694395"/>
    </source>
</evidence>
<proteinExistence type="predicted"/>
<evidence type="ECO:0000256" key="2">
    <source>
        <dbReference type="SAM" id="MobiDB-lite"/>
    </source>
</evidence>
<dbReference type="GeneTree" id="ENSGT00390000017916"/>
<reference evidence="3" key="3">
    <citation type="submission" date="2025-09" db="UniProtKB">
        <authorList>
            <consortium name="Ensembl"/>
        </authorList>
    </citation>
    <scope>IDENTIFICATION</scope>
</reference>
<feature type="coiled-coil region" evidence="1">
    <location>
        <begin position="537"/>
        <end position="601"/>
    </location>
</feature>
<feature type="compositionally biased region" description="Basic residues" evidence="2">
    <location>
        <begin position="1"/>
        <end position="11"/>
    </location>
</feature>
<dbReference type="Gene3D" id="1.10.287.1490">
    <property type="match status" value="1"/>
</dbReference>
<keyword evidence="1" id="KW-0175">Coiled coil</keyword>
<dbReference type="PANTHER" id="PTHR22367:SF2">
    <property type="entry name" value="COILED-COIL DOMAIN-CONTAINING PROTEIN 14"/>
    <property type="match status" value="1"/>
</dbReference>
<dbReference type="PANTHER" id="PTHR22367">
    <property type="entry name" value="COILED-COIL DOMAIN-CONTAINING PROTEIN 14"/>
    <property type="match status" value="1"/>
</dbReference>
<reference evidence="3" key="1">
    <citation type="submission" date="2020-07" db="EMBL/GenBank/DDBJ databases">
        <title>A long reads based de novo assembly of the rainbow trout Arlee double haploid line genome.</title>
        <authorList>
            <person name="Gao G."/>
            <person name="Palti Y."/>
        </authorList>
    </citation>
    <scope>NUCLEOTIDE SEQUENCE [LARGE SCALE GENOMIC DNA]</scope>
</reference>
<feature type="region of interest" description="Disordered" evidence="2">
    <location>
        <begin position="276"/>
        <end position="340"/>
    </location>
</feature>
<protein>
    <submittedName>
        <fullName evidence="3">Coiled-coil domain containing 14</fullName>
    </submittedName>
</protein>
<keyword evidence="4" id="KW-1185">Reference proteome</keyword>
<accession>A0A8C7PH20</accession>
<evidence type="ECO:0000313" key="3">
    <source>
        <dbReference type="Ensembl" id="ENSOMYP00000021863.2"/>
    </source>
</evidence>
<feature type="compositionally biased region" description="Low complexity" evidence="2">
    <location>
        <begin position="276"/>
        <end position="298"/>
    </location>
</feature>
<feature type="compositionally biased region" description="Polar residues" evidence="2">
    <location>
        <begin position="319"/>
        <end position="328"/>
    </location>
</feature>
<sequence>MPKQGLARHKVISSGRLTGGRGQGSKKRGAGRPLVTSTEPAYSLYSTDSEDQVTTIHQGLDQCAALLNVILQAETAEAKPISVRGAGKTRAAKSRPLCTLGNERVDIERRKQTKRPVTQTAKKTAPVQKTILSSLSYPGMRNKVQSLAGTSEPTSDARFNCRLTTSTPTLSPQRLPPNNTLPPGPSVPLAKSGGSIIGVASVHLGGSTSTAPLASPGAVATSLPTAPLTGPVLSLLAAQPGGFVSGVGGSAAQGSFRSCGLHLGAPSVERLALSAPLPSDSSVSGESGHPVSSSCSPSRQGPPVLFSEIHPHPQPHPLANTQPQSAPDATSLDRGDQLVSTQDGGTLAREACDHMEGNAGEEEEECPVRDTSAQTCFNIQTHTQLAYTHPHTHIDPVPVQAYLQNTHPGVAPNHTHSYTRLPLALGSKGCSPEGTARQVMTVQYLLGELKALLAGQDSVAERLVCELEQTVSLLPVMVGSSNIQAEIALVLQPLRSENALLRRSAPSPVCVCVCVCVCVSYRRLITLTCVFRRLRIVNQQLRERERAEREARDVHCDTDMSALQSELNDAHTSLQELQRGNTELRQALVDTQSQLQQSEAECSRISKDVQSALGEVQGCNHRLQECQKENAALALNTQKRETEIHTLQEHLRALQVPVTEFPAVTDIPTSRLPLTKRALDQYQDQQGPSDHPVSQYLWSLEQKGCGSVSLPCKGPECHYTHQQDFSVCTPGGQSVCASADQEVGLCVALERKATPPLAFAPLRETVRSPLPVEGLPLPVMSQRGGGSPLTVMMSQRGGGPQGLQSLSVALEGFPQLKSLLSNLHQSNGLCSNGAGHSDLSQSHRRRLDMDMASPGKGRNSSLDSTGLSLCEVRSLASDWSAGSSSTFDTRDEQEFRNGLAALDASIASLQRTIKQDLKR</sequence>
<feature type="compositionally biased region" description="Polar residues" evidence="2">
    <location>
        <begin position="162"/>
        <end position="178"/>
    </location>
</feature>
<dbReference type="Pfam" id="PF15254">
    <property type="entry name" value="CCDC14"/>
    <property type="match status" value="5"/>
</dbReference>
<feature type="region of interest" description="Disordered" evidence="2">
    <location>
        <begin position="146"/>
        <end position="189"/>
    </location>
</feature>
<name>A0A8C7PH20_ONCMY</name>
<evidence type="ECO:0000256" key="1">
    <source>
        <dbReference type="SAM" id="Coils"/>
    </source>
</evidence>
<dbReference type="AlphaFoldDB" id="A0A8C7PH20"/>
<gene>
    <name evidence="3" type="primary">LOC110527234</name>
</gene>
<organism evidence="3 4">
    <name type="scientific">Oncorhynchus mykiss</name>
    <name type="common">Rainbow trout</name>
    <name type="synonym">Salmo gairdneri</name>
    <dbReference type="NCBI Taxonomy" id="8022"/>
    <lineage>
        <taxon>Eukaryota</taxon>
        <taxon>Metazoa</taxon>
        <taxon>Chordata</taxon>
        <taxon>Craniata</taxon>
        <taxon>Vertebrata</taxon>
        <taxon>Euteleostomi</taxon>
        <taxon>Actinopterygii</taxon>
        <taxon>Neopterygii</taxon>
        <taxon>Teleostei</taxon>
        <taxon>Protacanthopterygii</taxon>
        <taxon>Salmoniformes</taxon>
        <taxon>Salmonidae</taxon>
        <taxon>Salmoninae</taxon>
        <taxon>Oncorhynchus</taxon>
    </lineage>
</organism>
<dbReference type="InterPro" id="IPR029343">
    <property type="entry name" value="CCDC14"/>
</dbReference>
<feature type="region of interest" description="Disordered" evidence="2">
    <location>
        <begin position="1"/>
        <end position="35"/>
    </location>
</feature>
<dbReference type="GO" id="GO:0034451">
    <property type="term" value="C:centriolar satellite"/>
    <property type="evidence" value="ECO:0007669"/>
    <property type="project" value="TreeGrafter"/>
</dbReference>
<dbReference type="Proteomes" id="UP000694395">
    <property type="component" value="Chromosome 7"/>
</dbReference>